<dbReference type="InterPro" id="IPR036388">
    <property type="entry name" value="WH-like_DNA-bd_sf"/>
</dbReference>
<dbReference type="Pfam" id="PF04542">
    <property type="entry name" value="Sigma70_r2"/>
    <property type="match status" value="1"/>
</dbReference>
<protein>
    <submittedName>
        <fullName evidence="7">RNA polymerase sigma factor CarQ</fullName>
    </submittedName>
</protein>
<sequence length="174" mass="20229">MASKHDVFAELFSKHQLRLFGYVFGLVRSQADARDIVQQTAITAWQKFDQFDTSTDFFRWTVTIAKYEALRFLTYQRRSAIYFDDELMTQLGEDAAELSNDYVESEFNALSQCLHKLTPTDAKLVECRYELGLGTRQISELLDRTQSSVCNSLKRIRSNLARCIEMQLVREEKS</sequence>
<dbReference type="AlphaFoldDB" id="A0A518ARK6"/>
<dbReference type="GO" id="GO:0003677">
    <property type="term" value="F:DNA binding"/>
    <property type="evidence" value="ECO:0007669"/>
    <property type="project" value="InterPro"/>
</dbReference>
<dbReference type="GO" id="GO:0016987">
    <property type="term" value="F:sigma factor activity"/>
    <property type="evidence" value="ECO:0007669"/>
    <property type="project" value="UniProtKB-KW"/>
</dbReference>
<dbReference type="Pfam" id="PF08281">
    <property type="entry name" value="Sigma70_r4_2"/>
    <property type="match status" value="1"/>
</dbReference>
<dbReference type="RefSeq" id="WP_145248472.1">
    <property type="nucleotide sequence ID" value="NZ_CP036278.1"/>
</dbReference>
<evidence type="ECO:0000256" key="2">
    <source>
        <dbReference type="ARBA" id="ARBA00023015"/>
    </source>
</evidence>
<dbReference type="InterPro" id="IPR007627">
    <property type="entry name" value="RNA_pol_sigma70_r2"/>
</dbReference>
<keyword evidence="8" id="KW-1185">Reference proteome</keyword>
<name>A0A518ARK6_9BACT</name>
<accession>A0A518ARK6</accession>
<dbReference type="NCBIfam" id="TIGR02989">
    <property type="entry name" value="Sig-70_gvs1"/>
    <property type="match status" value="1"/>
</dbReference>
<dbReference type="InterPro" id="IPR013324">
    <property type="entry name" value="RNA_pol_sigma_r3/r4-like"/>
</dbReference>
<dbReference type="SUPFAM" id="SSF88659">
    <property type="entry name" value="Sigma3 and sigma4 domains of RNA polymerase sigma factors"/>
    <property type="match status" value="1"/>
</dbReference>
<dbReference type="PANTHER" id="PTHR43133:SF51">
    <property type="entry name" value="RNA POLYMERASE SIGMA FACTOR"/>
    <property type="match status" value="1"/>
</dbReference>
<gene>
    <name evidence="7" type="primary">carQ_2</name>
    <name evidence="7" type="ORF">Pan181_35740</name>
</gene>
<evidence type="ECO:0000256" key="3">
    <source>
        <dbReference type="ARBA" id="ARBA00023082"/>
    </source>
</evidence>
<proteinExistence type="inferred from homology"/>
<evidence type="ECO:0000313" key="7">
    <source>
        <dbReference type="EMBL" id="QDU57359.1"/>
    </source>
</evidence>
<dbReference type="OrthoDB" id="275965at2"/>
<feature type="domain" description="RNA polymerase sigma factor 70 region 4 type 2" evidence="6">
    <location>
        <begin position="108"/>
        <end position="159"/>
    </location>
</feature>
<dbReference type="GO" id="GO:0006352">
    <property type="term" value="P:DNA-templated transcription initiation"/>
    <property type="evidence" value="ECO:0007669"/>
    <property type="project" value="InterPro"/>
</dbReference>
<evidence type="ECO:0000259" key="6">
    <source>
        <dbReference type="Pfam" id="PF08281"/>
    </source>
</evidence>
<evidence type="ECO:0000313" key="8">
    <source>
        <dbReference type="Proteomes" id="UP000315750"/>
    </source>
</evidence>
<evidence type="ECO:0000256" key="1">
    <source>
        <dbReference type="ARBA" id="ARBA00010641"/>
    </source>
</evidence>
<feature type="domain" description="RNA polymerase sigma-70 region 2" evidence="5">
    <location>
        <begin position="11"/>
        <end position="78"/>
    </location>
</feature>
<dbReference type="InterPro" id="IPR014284">
    <property type="entry name" value="RNA_pol_sigma-70_dom"/>
</dbReference>
<dbReference type="SUPFAM" id="SSF88946">
    <property type="entry name" value="Sigma2 domain of RNA polymerase sigma factors"/>
    <property type="match status" value="1"/>
</dbReference>
<dbReference type="Gene3D" id="1.10.10.10">
    <property type="entry name" value="Winged helix-like DNA-binding domain superfamily/Winged helix DNA-binding domain"/>
    <property type="match status" value="1"/>
</dbReference>
<dbReference type="InterPro" id="IPR014331">
    <property type="entry name" value="RNA_pol_sigma70_ECF_RHOBA"/>
</dbReference>
<evidence type="ECO:0000259" key="5">
    <source>
        <dbReference type="Pfam" id="PF04542"/>
    </source>
</evidence>
<dbReference type="InterPro" id="IPR013325">
    <property type="entry name" value="RNA_pol_sigma_r2"/>
</dbReference>
<dbReference type="Gene3D" id="1.10.1740.10">
    <property type="match status" value="1"/>
</dbReference>
<dbReference type="InterPro" id="IPR013249">
    <property type="entry name" value="RNA_pol_sigma70_r4_t2"/>
</dbReference>
<dbReference type="InterPro" id="IPR039425">
    <property type="entry name" value="RNA_pol_sigma-70-like"/>
</dbReference>
<dbReference type="PANTHER" id="PTHR43133">
    <property type="entry name" value="RNA POLYMERASE ECF-TYPE SIGMA FACTO"/>
    <property type="match status" value="1"/>
</dbReference>
<dbReference type="KEGG" id="amuc:Pan181_35740"/>
<organism evidence="7 8">
    <name type="scientific">Aeoliella mucimassa</name>
    <dbReference type="NCBI Taxonomy" id="2527972"/>
    <lineage>
        <taxon>Bacteria</taxon>
        <taxon>Pseudomonadati</taxon>
        <taxon>Planctomycetota</taxon>
        <taxon>Planctomycetia</taxon>
        <taxon>Pirellulales</taxon>
        <taxon>Lacipirellulaceae</taxon>
        <taxon>Aeoliella</taxon>
    </lineage>
</organism>
<dbReference type="NCBIfam" id="TIGR02937">
    <property type="entry name" value="sigma70-ECF"/>
    <property type="match status" value="1"/>
</dbReference>
<reference evidence="7 8" key="1">
    <citation type="submission" date="2019-02" db="EMBL/GenBank/DDBJ databases">
        <title>Deep-cultivation of Planctomycetes and their phenomic and genomic characterization uncovers novel biology.</title>
        <authorList>
            <person name="Wiegand S."/>
            <person name="Jogler M."/>
            <person name="Boedeker C."/>
            <person name="Pinto D."/>
            <person name="Vollmers J."/>
            <person name="Rivas-Marin E."/>
            <person name="Kohn T."/>
            <person name="Peeters S.H."/>
            <person name="Heuer A."/>
            <person name="Rast P."/>
            <person name="Oberbeckmann S."/>
            <person name="Bunk B."/>
            <person name="Jeske O."/>
            <person name="Meyerdierks A."/>
            <person name="Storesund J.E."/>
            <person name="Kallscheuer N."/>
            <person name="Luecker S."/>
            <person name="Lage O.M."/>
            <person name="Pohl T."/>
            <person name="Merkel B.J."/>
            <person name="Hornburger P."/>
            <person name="Mueller R.-W."/>
            <person name="Bruemmer F."/>
            <person name="Labrenz M."/>
            <person name="Spormann A.M."/>
            <person name="Op den Camp H."/>
            <person name="Overmann J."/>
            <person name="Amann R."/>
            <person name="Jetten M.S.M."/>
            <person name="Mascher T."/>
            <person name="Medema M.H."/>
            <person name="Devos D.P."/>
            <person name="Kaster A.-K."/>
            <person name="Ovreas L."/>
            <person name="Rohde M."/>
            <person name="Galperin M.Y."/>
            <person name="Jogler C."/>
        </authorList>
    </citation>
    <scope>NUCLEOTIDE SEQUENCE [LARGE SCALE GENOMIC DNA]</scope>
    <source>
        <strain evidence="7 8">Pan181</strain>
    </source>
</reference>
<keyword evidence="3" id="KW-0731">Sigma factor</keyword>
<comment type="similarity">
    <text evidence="1">Belongs to the sigma-70 factor family. ECF subfamily.</text>
</comment>
<keyword evidence="4" id="KW-0804">Transcription</keyword>
<dbReference type="Proteomes" id="UP000315750">
    <property type="component" value="Chromosome"/>
</dbReference>
<dbReference type="EMBL" id="CP036278">
    <property type="protein sequence ID" value="QDU57359.1"/>
    <property type="molecule type" value="Genomic_DNA"/>
</dbReference>
<keyword evidence="2" id="KW-0805">Transcription regulation</keyword>
<evidence type="ECO:0000256" key="4">
    <source>
        <dbReference type="ARBA" id="ARBA00023163"/>
    </source>
</evidence>